<reference evidence="3 4" key="1">
    <citation type="submission" date="2018-05" db="EMBL/GenBank/DDBJ databases">
        <title>Genomic Encyclopedia of Type Strains, Phase IV (KMG-IV): sequencing the most valuable type-strain genomes for metagenomic binning, comparative biology and taxonomic classification.</title>
        <authorList>
            <person name="Goeker M."/>
        </authorList>
    </citation>
    <scope>NUCLEOTIDE SEQUENCE [LARGE SCALE GENOMIC DNA]</scope>
    <source>
        <strain evidence="3 4">DSM 18773</strain>
    </source>
</reference>
<dbReference type="Proteomes" id="UP000245634">
    <property type="component" value="Unassembled WGS sequence"/>
</dbReference>
<comment type="caution">
    <text evidence="3">The sequence shown here is derived from an EMBL/GenBank/DDBJ whole genome shotgun (WGS) entry which is preliminary data.</text>
</comment>
<dbReference type="PANTHER" id="PTHR46797">
    <property type="entry name" value="HTH-TYPE TRANSCRIPTIONAL REGULATOR"/>
    <property type="match status" value="1"/>
</dbReference>
<dbReference type="InterPro" id="IPR010982">
    <property type="entry name" value="Lambda_DNA-bd_dom_sf"/>
</dbReference>
<dbReference type="OrthoDB" id="9812960at2"/>
<organism evidence="3 4">
    <name type="scientific">Tumebacillus permanentifrigoris</name>
    <dbReference type="NCBI Taxonomy" id="378543"/>
    <lineage>
        <taxon>Bacteria</taxon>
        <taxon>Bacillati</taxon>
        <taxon>Bacillota</taxon>
        <taxon>Bacilli</taxon>
        <taxon>Bacillales</taxon>
        <taxon>Alicyclobacillaceae</taxon>
        <taxon>Tumebacillus</taxon>
    </lineage>
</organism>
<dbReference type="SUPFAM" id="SSF47413">
    <property type="entry name" value="lambda repressor-like DNA-binding domains"/>
    <property type="match status" value="1"/>
</dbReference>
<keyword evidence="1" id="KW-0238">DNA-binding</keyword>
<dbReference type="PANTHER" id="PTHR46797:SF1">
    <property type="entry name" value="METHYLPHOSPHONATE SYNTHASE"/>
    <property type="match status" value="1"/>
</dbReference>
<dbReference type="SMART" id="SM00530">
    <property type="entry name" value="HTH_XRE"/>
    <property type="match status" value="1"/>
</dbReference>
<dbReference type="PROSITE" id="PS50943">
    <property type="entry name" value="HTH_CROC1"/>
    <property type="match status" value="1"/>
</dbReference>
<feature type="domain" description="HTH cro/C1-type" evidence="2">
    <location>
        <begin position="8"/>
        <end position="63"/>
    </location>
</feature>
<protein>
    <submittedName>
        <fullName evidence="3">Helix-turn-helix protein</fullName>
    </submittedName>
</protein>
<dbReference type="GO" id="GO:0003677">
    <property type="term" value="F:DNA binding"/>
    <property type="evidence" value="ECO:0007669"/>
    <property type="project" value="UniProtKB-KW"/>
</dbReference>
<dbReference type="Gene3D" id="1.10.260.40">
    <property type="entry name" value="lambda repressor-like DNA-binding domains"/>
    <property type="match status" value="1"/>
</dbReference>
<accession>A0A316DEZ2</accession>
<dbReference type="EMBL" id="QGGL01000001">
    <property type="protein sequence ID" value="PWK16148.1"/>
    <property type="molecule type" value="Genomic_DNA"/>
</dbReference>
<name>A0A316DEZ2_9BACL</name>
<gene>
    <name evidence="3" type="ORF">C7459_1018</name>
</gene>
<dbReference type="CDD" id="cd00093">
    <property type="entry name" value="HTH_XRE"/>
    <property type="match status" value="1"/>
</dbReference>
<dbReference type="InterPro" id="IPR001387">
    <property type="entry name" value="Cro/C1-type_HTH"/>
</dbReference>
<evidence type="ECO:0000256" key="1">
    <source>
        <dbReference type="ARBA" id="ARBA00023125"/>
    </source>
</evidence>
<dbReference type="Pfam" id="PF01381">
    <property type="entry name" value="HTH_3"/>
    <property type="match status" value="1"/>
</dbReference>
<dbReference type="RefSeq" id="WP_109684994.1">
    <property type="nucleotide sequence ID" value="NZ_QGGL01000001.1"/>
</dbReference>
<evidence type="ECO:0000259" key="2">
    <source>
        <dbReference type="PROSITE" id="PS50943"/>
    </source>
</evidence>
<dbReference type="InterPro" id="IPR050807">
    <property type="entry name" value="TransReg_Diox_bact_type"/>
</dbReference>
<sequence>MNELNRHIRTARKEQNLTAVQLADAIGVTKNYISDLETGKKANPTIQVVAQMAKVLNKPVNYFFGENVEDLFLSTLPDDVWDYIQKSIINPHQATLGTKASATDALVAYFRAQINQVERKENGS</sequence>
<evidence type="ECO:0000313" key="3">
    <source>
        <dbReference type="EMBL" id="PWK16148.1"/>
    </source>
</evidence>
<evidence type="ECO:0000313" key="4">
    <source>
        <dbReference type="Proteomes" id="UP000245634"/>
    </source>
</evidence>
<keyword evidence="4" id="KW-1185">Reference proteome</keyword>
<dbReference type="GO" id="GO:0005829">
    <property type="term" value="C:cytosol"/>
    <property type="evidence" value="ECO:0007669"/>
    <property type="project" value="TreeGrafter"/>
</dbReference>
<dbReference type="AlphaFoldDB" id="A0A316DEZ2"/>
<proteinExistence type="predicted"/>
<dbReference type="GO" id="GO:0003700">
    <property type="term" value="F:DNA-binding transcription factor activity"/>
    <property type="evidence" value="ECO:0007669"/>
    <property type="project" value="TreeGrafter"/>
</dbReference>